<keyword evidence="1" id="KW-0418">Kinase</keyword>
<keyword evidence="1" id="KW-0808">Transferase</keyword>
<keyword evidence="2" id="KW-1185">Reference proteome</keyword>
<protein>
    <submittedName>
        <fullName evidence="1">UMP-CMP kinase</fullName>
    </submittedName>
</protein>
<feature type="non-terminal residue" evidence="1">
    <location>
        <position position="88"/>
    </location>
</feature>
<evidence type="ECO:0000313" key="2">
    <source>
        <dbReference type="Proteomes" id="UP001186974"/>
    </source>
</evidence>
<proteinExistence type="predicted"/>
<dbReference type="EMBL" id="JAWDJW010011698">
    <property type="protein sequence ID" value="KAK3044614.1"/>
    <property type="molecule type" value="Genomic_DNA"/>
</dbReference>
<name>A0ACC3CUD3_9PEZI</name>
<organism evidence="1 2">
    <name type="scientific">Coniosporium uncinatum</name>
    <dbReference type="NCBI Taxonomy" id="93489"/>
    <lineage>
        <taxon>Eukaryota</taxon>
        <taxon>Fungi</taxon>
        <taxon>Dikarya</taxon>
        <taxon>Ascomycota</taxon>
        <taxon>Pezizomycotina</taxon>
        <taxon>Dothideomycetes</taxon>
        <taxon>Dothideomycetes incertae sedis</taxon>
        <taxon>Coniosporium</taxon>
    </lineage>
</organism>
<gene>
    <name evidence="1" type="primary">UCK1</name>
    <name evidence="1" type="ORF">LTS18_000805</name>
</gene>
<sequence>MPVITQNLPPMEKDSQNKIPQSTPIIFVLGGPGAGKGTQCANLVRDFGFKHLSAGDLLREEQDREGSEFGEMIKEYIREGQIVPMEVT</sequence>
<dbReference type="Proteomes" id="UP001186974">
    <property type="component" value="Unassembled WGS sequence"/>
</dbReference>
<accession>A0ACC3CUD3</accession>
<evidence type="ECO:0000313" key="1">
    <source>
        <dbReference type="EMBL" id="KAK3044614.1"/>
    </source>
</evidence>
<reference evidence="1" key="1">
    <citation type="submission" date="2024-09" db="EMBL/GenBank/DDBJ databases">
        <title>Black Yeasts Isolated from many extreme environments.</title>
        <authorList>
            <person name="Coleine C."/>
            <person name="Stajich J.E."/>
            <person name="Selbmann L."/>
        </authorList>
    </citation>
    <scope>NUCLEOTIDE SEQUENCE</scope>
    <source>
        <strain evidence="1">CCFEE 5737</strain>
    </source>
</reference>
<comment type="caution">
    <text evidence="1">The sequence shown here is derived from an EMBL/GenBank/DDBJ whole genome shotgun (WGS) entry which is preliminary data.</text>
</comment>